<keyword evidence="3" id="KW-1185">Reference proteome</keyword>
<proteinExistence type="predicted"/>
<evidence type="ECO:0000256" key="1">
    <source>
        <dbReference type="SAM" id="MobiDB-lite"/>
    </source>
</evidence>
<comment type="caution">
    <text evidence="2">The sequence shown here is derived from an EMBL/GenBank/DDBJ whole genome shotgun (WGS) entry which is preliminary data.</text>
</comment>
<evidence type="ECO:0000313" key="3">
    <source>
        <dbReference type="Proteomes" id="UP000050867"/>
    </source>
</evidence>
<reference evidence="2 3" key="1">
    <citation type="submission" date="2015-10" db="EMBL/GenBank/DDBJ databases">
        <title>Draft genome sequence of pyrrolomycin-producing Streptomyces vitaminophilus.</title>
        <authorList>
            <person name="Graham D.E."/>
            <person name="Mahan K.M."/>
            <person name="Klingeman D.M."/>
            <person name="Hettich R.L."/>
            <person name="Parry R.J."/>
        </authorList>
    </citation>
    <scope>NUCLEOTIDE SEQUENCE [LARGE SCALE GENOMIC DNA]</scope>
    <source>
        <strain evidence="2 3">ATCC 31673</strain>
    </source>
</reference>
<dbReference type="RefSeq" id="WP_018382905.1">
    <property type="nucleotide sequence ID" value="NZ_LLZU01000011.1"/>
</dbReference>
<dbReference type="eggNOG" id="COG3878">
    <property type="taxonomic scope" value="Bacteria"/>
</dbReference>
<name>A0A0T6LUW0_WENVI</name>
<evidence type="ECO:0008006" key="4">
    <source>
        <dbReference type="Google" id="ProtNLM"/>
    </source>
</evidence>
<protein>
    <recommendedName>
        <fullName evidence="4">DUF1963 domain-containing protein</fullName>
    </recommendedName>
</protein>
<dbReference type="AlphaFoldDB" id="A0A0T6LUW0"/>
<gene>
    <name evidence="2" type="ORF">AQ490_20080</name>
</gene>
<dbReference type="STRING" id="76728.AQ490_20080"/>
<dbReference type="EMBL" id="LLZU01000011">
    <property type="protein sequence ID" value="KRV49618.1"/>
    <property type="molecule type" value="Genomic_DNA"/>
</dbReference>
<sequence length="325" mass="36045">MTEYFPEVADLARPTTLLYPRAGRPSVHASSMGGPLLWPADEPWPHCRAPDHYRPLRQPVETVGPEAVALVPVLQLYAREVPDLLVPTGSDLLQMLWCPLMHPPSHAPSPVLRWWRTSDIVMGPLLTQPPPPWEYDEQCVPRPCVVHPTRATEYPGWDLPGELGQVVRRHSAEIEETLGLSYWDAAVATQTKVGGYPGWTQPPDWPVCGCGRRMEHLLTVHSREPAMGDPWLPEEDRVGSGPMWRRPVAPDVEPRIGPGLSLGDMGGVYVFVCTVCPGSPYEHRYDCALEDLQHVAAPPGRRAEDRPFVPVTGPAPGSGQRSPHW</sequence>
<evidence type="ECO:0000313" key="2">
    <source>
        <dbReference type="EMBL" id="KRV49618.1"/>
    </source>
</evidence>
<dbReference type="Proteomes" id="UP000050867">
    <property type="component" value="Unassembled WGS sequence"/>
</dbReference>
<feature type="region of interest" description="Disordered" evidence="1">
    <location>
        <begin position="298"/>
        <end position="325"/>
    </location>
</feature>
<dbReference type="Gene3D" id="2.30.320.10">
    <property type="entry name" value="YwqG-like"/>
    <property type="match status" value="1"/>
</dbReference>
<accession>A0A0T6LUW0</accession>
<organism evidence="2 3">
    <name type="scientific">Wenjunlia vitaminophila</name>
    <name type="common">Streptomyces vitaminophilus</name>
    <dbReference type="NCBI Taxonomy" id="76728"/>
    <lineage>
        <taxon>Bacteria</taxon>
        <taxon>Bacillati</taxon>
        <taxon>Actinomycetota</taxon>
        <taxon>Actinomycetes</taxon>
        <taxon>Kitasatosporales</taxon>
        <taxon>Streptomycetaceae</taxon>
        <taxon>Wenjunlia</taxon>
    </lineage>
</organism>